<evidence type="ECO:0000313" key="1">
    <source>
        <dbReference type="EMBL" id="CAG8788148.1"/>
    </source>
</evidence>
<dbReference type="EMBL" id="CAJVQB010018577">
    <property type="protein sequence ID" value="CAG8788148.1"/>
    <property type="molecule type" value="Genomic_DNA"/>
</dbReference>
<accession>A0ABN7VNJ6</accession>
<proteinExistence type="predicted"/>
<comment type="caution">
    <text evidence="1">The sequence shown here is derived from an EMBL/GenBank/DDBJ whole genome shotgun (WGS) entry which is preliminary data.</text>
</comment>
<reference evidence="1 2" key="1">
    <citation type="submission" date="2021-06" db="EMBL/GenBank/DDBJ databases">
        <authorList>
            <person name="Kallberg Y."/>
            <person name="Tangrot J."/>
            <person name="Rosling A."/>
        </authorList>
    </citation>
    <scope>NUCLEOTIDE SEQUENCE [LARGE SCALE GENOMIC DNA]</scope>
    <source>
        <strain evidence="1 2">120-4 pot B 10/14</strain>
    </source>
</reference>
<organism evidence="1 2">
    <name type="scientific">Gigaspora margarita</name>
    <dbReference type="NCBI Taxonomy" id="4874"/>
    <lineage>
        <taxon>Eukaryota</taxon>
        <taxon>Fungi</taxon>
        <taxon>Fungi incertae sedis</taxon>
        <taxon>Mucoromycota</taxon>
        <taxon>Glomeromycotina</taxon>
        <taxon>Glomeromycetes</taxon>
        <taxon>Diversisporales</taxon>
        <taxon>Gigasporaceae</taxon>
        <taxon>Gigaspora</taxon>
    </lineage>
</organism>
<protein>
    <submittedName>
        <fullName evidence="1">27872_t:CDS:1</fullName>
    </submittedName>
</protein>
<gene>
    <name evidence="1" type="ORF">GMARGA_LOCUS20790</name>
</gene>
<dbReference type="Proteomes" id="UP000789901">
    <property type="component" value="Unassembled WGS sequence"/>
</dbReference>
<keyword evidence="2" id="KW-1185">Reference proteome</keyword>
<feature type="non-terminal residue" evidence="1">
    <location>
        <position position="1"/>
    </location>
</feature>
<evidence type="ECO:0000313" key="2">
    <source>
        <dbReference type="Proteomes" id="UP000789901"/>
    </source>
</evidence>
<sequence>MSPECESHFSAVETPCNVFKYNNNISYSQKFLSHYHIKLTTAFKKIVVIFLNVDSCESVEV</sequence>
<name>A0ABN7VNJ6_GIGMA</name>